<dbReference type="RefSeq" id="WP_152530158.1">
    <property type="nucleotide sequence ID" value="NZ_CBLX010000025.1"/>
</dbReference>
<name>A0A060QIM3_9PROT</name>
<gene>
    <name evidence="1" type="ORF">ASAP_2979</name>
</gene>
<dbReference type="EMBL" id="CBLX010000025">
    <property type="protein sequence ID" value="CDG41024.1"/>
    <property type="molecule type" value="Genomic_DNA"/>
</dbReference>
<dbReference type="AlphaFoldDB" id="A0A060QIM3"/>
<organism evidence="1 2">
    <name type="scientific">Asaia bogorensis</name>
    <dbReference type="NCBI Taxonomy" id="91915"/>
    <lineage>
        <taxon>Bacteria</taxon>
        <taxon>Pseudomonadati</taxon>
        <taxon>Pseudomonadota</taxon>
        <taxon>Alphaproteobacteria</taxon>
        <taxon>Acetobacterales</taxon>
        <taxon>Acetobacteraceae</taxon>
        <taxon>Asaia</taxon>
    </lineage>
</organism>
<comment type="caution">
    <text evidence="1">The sequence shown here is derived from an EMBL/GenBank/DDBJ whole genome shotgun (WGS) entry which is preliminary data.</text>
</comment>
<protein>
    <submittedName>
        <fullName evidence="1">Uncharacterized protein</fullName>
    </submittedName>
</protein>
<reference evidence="1 2" key="2">
    <citation type="journal article" date="2014" name="PLoS ONE">
        <title>Evolution of mitochondria reconstructed from the energy metabolism of living bacteria.</title>
        <authorList>
            <person name="Degli Esposti M."/>
            <person name="Chouaia B."/>
            <person name="Comandatore F."/>
            <person name="Crotti E."/>
            <person name="Sassera D."/>
            <person name="Lievens P.M."/>
            <person name="Daffonchio D."/>
            <person name="Bandi C."/>
        </authorList>
    </citation>
    <scope>NUCLEOTIDE SEQUENCE [LARGE SCALE GENOMIC DNA]</scope>
    <source>
        <strain evidence="1 2">SF2.1</strain>
    </source>
</reference>
<dbReference type="Proteomes" id="UP000027583">
    <property type="component" value="Unassembled WGS sequence"/>
</dbReference>
<evidence type="ECO:0000313" key="1">
    <source>
        <dbReference type="EMBL" id="CDG41024.1"/>
    </source>
</evidence>
<accession>A0A060QIM3</accession>
<evidence type="ECO:0000313" key="2">
    <source>
        <dbReference type="Proteomes" id="UP000027583"/>
    </source>
</evidence>
<sequence>MTSAPVRTLIPASVGEMINGLVFFAHYCVPNASLAPPVETSDYLNPDGTVDLEIKTQISPGGSYHFVPVETGQTLVLARGAIGAMIRETYSDPDAQAQSVLLAYARAGGDDRCHPLQLPPRTLPKP</sequence>
<reference evidence="1 2" key="1">
    <citation type="journal article" date="2014" name="Genome Biol. Evol.">
        <title>Acetic acid bacteria genomes reveal functional traits for adaptation to life in insect guts.</title>
        <authorList>
            <person name="Chouaia B."/>
            <person name="Gaiarsa S."/>
            <person name="Crotti E."/>
            <person name="Comandatore F."/>
            <person name="Degli Esposti M."/>
            <person name="Ricci I."/>
            <person name="Alma A."/>
            <person name="Favia G."/>
            <person name="Bandi C."/>
            <person name="Daffonchio D."/>
        </authorList>
    </citation>
    <scope>NUCLEOTIDE SEQUENCE [LARGE SCALE GENOMIC DNA]</scope>
    <source>
        <strain evidence="1 2">SF2.1</strain>
    </source>
</reference>
<proteinExistence type="predicted"/>